<feature type="compositionally biased region" description="Low complexity" evidence="1">
    <location>
        <begin position="421"/>
        <end position="442"/>
    </location>
</feature>
<dbReference type="InterPro" id="IPR002477">
    <property type="entry name" value="Peptidoglycan-bd-like"/>
</dbReference>
<evidence type="ECO:0000256" key="2">
    <source>
        <dbReference type="SAM" id="Phobius"/>
    </source>
</evidence>
<organism evidence="5 6">
    <name type="scientific">bacterium (Candidatus Gribaldobacteria) CG10_big_fil_rev_8_21_14_0_10_37_21</name>
    <dbReference type="NCBI Taxonomy" id="2014275"/>
    <lineage>
        <taxon>Bacteria</taxon>
        <taxon>Candidatus Gribaldobacteria</taxon>
    </lineage>
</organism>
<proteinExistence type="predicted"/>
<dbReference type="Pfam" id="PF16403">
    <property type="entry name" value="Bact_surface_Ig-like"/>
    <property type="match status" value="1"/>
</dbReference>
<dbReference type="EMBL" id="PFAX01000033">
    <property type="protein sequence ID" value="PIR90086.1"/>
    <property type="molecule type" value="Genomic_DNA"/>
</dbReference>
<dbReference type="AlphaFoldDB" id="A0A2H0UTN0"/>
<keyword evidence="2" id="KW-0812">Transmembrane</keyword>
<protein>
    <submittedName>
        <fullName evidence="5">Uncharacterized protein</fullName>
    </submittedName>
</protein>
<dbReference type="Proteomes" id="UP000230132">
    <property type="component" value="Unassembled WGS sequence"/>
</dbReference>
<feature type="domain" description="Peptidoglycan binding-like" evidence="3">
    <location>
        <begin position="312"/>
        <end position="350"/>
    </location>
</feature>
<dbReference type="GO" id="GO:0003993">
    <property type="term" value="F:acid phosphatase activity"/>
    <property type="evidence" value="ECO:0007669"/>
    <property type="project" value="InterPro"/>
</dbReference>
<evidence type="ECO:0000313" key="5">
    <source>
        <dbReference type="EMBL" id="PIR90086.1"/>
    </source>
</evidence>
<accession>A0A2H0UTN0</accession>
<gene>
    <name evidence="5" type="ORF">COU05_03290</name>
</gene>
<feature type="transmembrane region" description="Helical" evidence="2">
    <location>
        <begin position="501"/>
        <end position="521"/>
    </location>
</feature>
<dbReference type="InterPro" id="IPR036365">
    <property type="entry name" value="PGBD-like_sf"/>
</dbReference>
<dbReference type="GO" id="GO:0046872">
    <property type="term" value="F:metal ion binding"/>
    <property type="evidence" value="ECO:0007669"/>
    <property type="project" value="InterPro"/>
</dbReference>
<feature type="domain" description="Pesticidal crystal protein Cry22Aa Ig-like" evidence="4">
    <location>
        <begin position="85"/>
        <end position="158"/>
    </location>
</feature>
<reference evidence="6" key="1">
    <citation type="submission" date="2017-09" db="EMBL/GenBank/DDBJ databases">
        <title>Depth-based differentiation of microbial function through sediment-hosted aquifers and enrichment of novel symbionts in the deep terrestrial subsurface.</title>
        <authorList>
            <person name="Probst A.J."/>
            <person name="Ladd B."/>
            <person name="Jarett J.K."/>
            <person name="Geller-Mcgrath D.E."/>
            <person name="Sieber C.M.K."/>
            <person name="Emerson J.B."/>
            <person name="Anantharaman K."/>
            <person name="Thomas B.C."/>
            <person name="Malmstrom R."/>
            <person name="Stieglmeier M."/>
            <person name="Klingl A."/>
            <person name="Woyke T."/>
            <person name="Ryan C.M."/>
            <person name="Banfield J.F."/>
        </authorList>
    </citation>
    <scope>NUCLEOTIDE SEQUENCE [LARGE SCALE GENOMIC DNA]</scope>
</reference>
<dbReference type="SUPFAM" id="SSF49363">
    <property type="entry name" value="Purple acid phosphatase, N-terminal domain"/>
    <property type="match status" value="1"/>
</dbReference>
<name>A0A2H0UTN0_9BACT</name>
<keyword evidence="2" id="KW-0472">Membrane</keyword>
<feature type="region of interest" description="Disordered" evidence="1">
    <location>
        <begin position="419"/>
        <end position="450"/>
    </location>
</feature>
<sequence length="543" mass="58914">NTSATGTYPLTYSVHDSAGLGATTTRNIVVYQTAPTSTPQCSDGLDNDQDGVIDILDPTCHSDNDPNNPTTYNPNKDTENEAPVITLTGNTNLTLAFGTSFTDPGATALDFEDGDITANIVKSGDVVNTSNAGSYTIKYNVQDSQGLPAQEKTRTVQVEEQGHGGGGGGGGGSVIVSSPTLVISNEKLQEQGQGQVVLTWETNNPADSKVVYGTSSIIDLKSWSLDYGYPVVTAVNSALTKTHSVVMFGLDNTLKYYFRPVSDNPQSQPAIGKQLIWPQEGPVIPPVAPPAVGECYYLLEYLKIGQANNPVEVRKLQTFLNLFDGANLTVDGFFDQATFNAVEKFQAEHQSDVLLPWGGIDPTGYVYITTKKKVNEMYCQRPFPLTQGQQEEVNDYRDYFLQYPEMPSDEVGFTYPTYPLGTEGQSEQGQTPEQTPEQPTETAVAGGTSSVSLDNEGLVANIGSQTPEQEEIRENEESEEGKGFLSSLGVAGMGGLVSNQMIYWFALIFMVLVLFSVVLYFRAKRKQEIPYSVPPFPENIPVQ</sequence>
<evidence type="ECO:0000313" key="6">
    <source>
        <dbReference type="Proteomes" id="UP000230132"/>
    </source>
</evidence>
<dbReference type="SUPFAM" id="SSF47090">
    <property type="entry name" value="PGBD-like"/>
    <property type="match status" value="1"/>
</dbReference>
<dbReference type="InterPro" id="IPR008963">
    <property type="entry name" value="Purple_acid_Pase-like_N"/>
</dbReference>
<evidence type="ECO:0000256" key="1">
    <source>
        <dbReference type="SAM" id="MobiDB-lite"/>
    </source>
</evidence>
<feature type="non-terminal residue" evidence="5">
    <location>
        <position position="1"/>
    </location>
</feature>
<evidence type="ECO:0000259" key="4">
    <source>
        <dbReference type="Pfam" id="PF16403"/>
    </source>
</evidence>
<dbReference type="Pfam" id="PF01471">
    <property type="entry name" value="PG_binding_1"/>
    <property type="match status" value="1"/>
</dbReference>
<keyword evidence="2" id="KW-1133">Transmembrane helix</keyword>
<dbReference type="InterPro" id="IPR013783">
    <property type="entry name" value="Ig-like_fold"/>
</dbReference>
<dbReference type="InterPro" id="IPR032179">
    <property type="entry name" value="Cry22Aa_Ig-like"/>
</dbReference>
<dbReference type="InterPro" id="IPR036366">
    <property type="entry name" value="PGBDSf"/>
</dbReference>
<comment type="caution">
    <text evidence="5">The sequence shown here is derived from an EMBL/GenBank/DDBJ whole genome shotgun (WGS) entry which is preliminary data.</text>
</comment>
<evidence type="ECO:0000259" key="3">
    <source>
        <dbReference type="Pfam" id="PF01471"/>
    </source>
</evidence>
<dbReference type="Gene3D" id="1.10.101.10">
    <property type="entry name" value="PGBD-like superfamily/PGBD"/>
    <property type="match status" value="1"/>
</dbReference>
<dbReference type="Gene3D" id="2.60.40.10">
    <property type="entry name" value="Immunoglobulins"/>
    <property type="match status" value="1"/>
</dbReference>